<feature type="compositionally biased region" description="Polar residues" evidence="1">
    <location>
        <begin position="18"/>
        <end position="31"/>
    </location>
</feature>
<organism evidence="2 3">
    <name type="scientific">Tagetes erecta</name>
    <name type="common">African marigold</name>
    <dbReference type="NCBI Taxonomy" id="13708"/>
    <lineage>
        <taxon>Eukaryota</taxon>
        <taxon>Viridiplantae</taxon>
        <taxon>Streptophyta</taxon>
        <taxon>Embryophyta</taxon>
        <taxon>Tracheophyta</taxon>
        <taxon>Spermatophyta</taxon>
        <taxon>Magnoliopsida</taxon>
        <taxon>eudicotyledons</taxon>
        <taxon>Gunneridae</taxon>
        <taxon>Pentapetalae</taxon>
        <taxon>asterids</taxon>
        <taxon>campanulids</taxon>
        <taxon>Asterales</taxon>
        <taxon>Asteraceae</taxon>
        <taxon>Asteroideae</taxon>
        <taxon>Heliantheae alliance</taxon>
        <taxon>Tageteae</taxon>
        <taxon>Tagetes</taxon>
    </lineage>
</organism>
<sequence>MSKGTKRKASPATRTHDVGSSTEQDNTNAANKTRRYEPHSEPHQFFQDHRELEDLWKQAFPVGTEWDQIDLLSKYNWNFSNLEKAFEKDGVLHNLQGKSVFLFSSTEPQLVSFKGESKVTYIPVVVAVVSPFAPSDKIAYTSVQMASEEIFDMKRMKMDWVPYIPLGKRDCSVERFKSQIFVLNCVQRRAGLKHMNLERVEKFKYCIPYIYHPLRDDETQQNTIVHILYPVDPEPIVCQFDWDMDELEDFTNDLILAEELSEDHRDAFKEFVRERVRERRRANREERERRANSRAELSAEKVAAFENMKIYKFYPVATPDTPDVSNVKEPFINRYYGKAHQV</sequence>
<feature type="region of interest" description="Disordered" evidence="1">
    <location>
        <begin position="1"/>
        <end position="44"/>
    </location>
</feature>
<accession>A0AAD8KZ22</accession>
<evidence type="ECO:0000313" key="2">
    <source>
        <dbReference type="EMBL" id="KAK1432389.1"/>
    </source>
</evidence>
<feature type="compositionally biased region" description="Basic and acidic residues" evidence="1">
    <location>
        <begin position="34"/>
        <end position="44"/>
    </location>
</feature>
<dbReference type="PANTHER" id="PTHR33704:SF1">
    <property type="entry name" value="PROTEIN HEAT INTOLERANT 4-RELATED"/>
    <property type="match status" value="1"/>
</dbReference>
<evidence type="ECO:0000313" key="3">
    <source>
        <dbReference type="Proteomes" id="UP001229421"/>
    </source>
</evidence>
<dbReference type="AlphaFoldDB" id="A0AAD8KZ22"/>
<comment type="caution">
    <text evidence="2">The sequence shown here is derived from an EMBL/GenBank/DDBJ whole genome shotgun (WGS) entry which is preliminary data.</text>
</comment>
<proteinExistence type="predicted"/>
<dbReference type="EMBL" id="JAUHHV010000002">
    <property type="protein sequence ID" value="KAK1432389.1"/>
    <property type="molecule type" value="Genomic_DNA"/>
</dbReference>
<keyword evidence="3" id="KW-1185">Reference proteome</keyword>
<dbReference type="Proteomes" id="UP001229421">
    <property type="component" value="Unassembled WGS sequence"/>
</dbReference>
<reference evidence="2" key="1">
    <citation type="journal article" date="2023" name="bioRxiv">
        <title>Improved chromosome-level genome assembly for marigold (Tagetes erecta).</title>
        <authorList>
            <person name="Jiang F."/>
            <person name="Yuan L."/>
            <person name="Wang S."/>
            <person name="Wang H."/>
            <person name="Xu D."/>
            <person name="Wang A."/>
            <person name="Fan W."/>
        </authorList>
    </citation>
    <scope>NUCLEOTIDE SEQUENCE</scope>
    <source>
        <strain evidence="2">WSJ</strain>
        <tissue evidence="2">Leaf</tissue>
    </source>
</reference>
<dbReference type="PANTHER" id="PTHR33704">
    <property type="entry name" value="PROTEIN HEAT INTOLERANT 4-RELATED"/>
    <property type="match status" value="1"/>
</dbReference>
<gene>
    <name evidence="2" type="ORF">QVD17_09285</name>
</gene>
<name>A0AAD8KZ22_TARER</name>
<protein>
    <submittedName>
        <fullName evidence="2">Uncharacterized protein</fullName>
    </submittedName>
</protein>
<dbReference type="Gene3D" id="6.10.250.2770">
    <property type="match status" value="1"/>
</dbReference>
<dbReference type="GO" id="GO:1900034">
    <property type="term" value="P:regulation of cellular response to heat"/>
    <property type="evidence" value="ECO:0007669"/>
    <property type="project" value="InterPro"/>
</dbReference>
<dbReference type="InterPro" id="IPR039313">
    <property type="entry name" value="HIT4"/>
</dbReference>
<evidence type="ECO:0000256" key="1">
    <source>
        <dbReference type="SAM" id="MobiDB-lite"/>
    </source>
</evidence>